<sequence>MSQRRALGYVLLTFAILYVLFPPYIRAQQQKPEDPEDEKNIGLWLDQAMSVPFSASNSVEVEFHQRFDEGGSRFFEHLVQTGVAFRPRPWLTVTPSYRYQRFPGNPAIEYENRLLLNLALSTSRGPWRYNLRTLVEGRFPDNRPASARLRFRPGIDYSVPLRTTWRPTVVVSNEFLVVPWFNPFANGGTSFTQNRFQVGVRLPISATLSIRPYYMLQSVNLPPGWDTNTIVGISVLFKAPNKFR</sequence>
<evidence type="ECO:0000313" key="2">
    <source>
        <dbReference type="Proteomes" id="UP000002432"/>
    </source>
</evidence>
<accession>Q1IJJ0</accession>
<protein>
    <recommendedName>
        <fullName evidence="3">DUF2490 domain-containing protein</fullName>
    </recommendedName>
</protein>
<dbReference type="Proteomes" id="UP000002432">
    <property type="component" value="Chromosome"/>
</dbReference>
<name>Q1IJJ0_KORVE</name>
<reference evidence="1 2" key="1">
    <citation type="journal article" date="2009" name="Appl. Environ. Microbiol.">
        <title>Three genomes from the phylum Acidobacteria provide insight into the lifestyles of these microorganisms in soils.</title>
        <authorList>
            <person name="Ward N.L."/>
            <person name="Challacombe J.F."/>
            <person name="Janssen P.H."/>
            <person name="Henrissat B."/>
            <person name="Coutinho P.M."/>
            <person name="Wu M."/>
            <person name="Xie G."/>
            <person name="Haft D.H."/>
            <person name="Sait M."/>
            <person name="Badger J."/>
            <person name="Barabote R.D."/>
            <person name="Bradley B."/>
            <person name="Brettin T.S."/>
            <person name="Brinkac L.M."/>
            <person name="Bruce D."/>
            <person name="Creasy T."/>
            <person name="Daugherty S.C."/>
            <person name="Davidsen T.M."/>
            <person name="DeBoy R.T."/>
            <person name="Detter J.C."/>
            <person name="Dodson R.J."/>
            <person name="Durkin A.S."/>
            <person name="Ganapathy A."/>
            <person name="Gwinn-Giglio M."/>
            <person name="Han C.S."/>
            <person name="Khouri H."/>
            <person name="Kiss H."/>
            <person name="Kothari S.P."/>
            <person name="Madupu R."/>
            <person name="Nelson K.E."/>
            <person name="Nelson W.C."/>
            <person name="Paulsen I."/>
            <person name="Penn K."/>
            <person name="Ren Q."/>
            <person name="Rosovitz M.J."/>
            <person name="Selengut J.D."/>
            <person name="Shrivastava S."/>
            <person name="Sullivan S.A."/>
            <person name="Tapia R."/>
            <person name="Thompson L.S."/>
            <person name="Watkins K.L."/>
            <person name="Yang Q."/>
            <person name="Yu C."/>
            <person name="Zafar N."/>
            <person name="Zhou L."/>
            <person name="Kuske C.R."/>
        </authorList>
    </citation>
    <scope>NUCLEOTIDE SEQUENCE [LARGE SCALE GENOMIC DNA]</scope>
    <source>
        <strain evidence="1 2">Ellin345</strain>
    </source>
</reference>
<dbReference type="EnsemblBacteria" id="ABF42960">
    <property type="protein sequence ID" value="ABF42960"/>
    <property type="gene ID" value="Acid345_3960"/>
</dbReference>
<dbReference type="RefSeq" id="WP_011524759.1">
    <property type="nucleotide sequence ID" value="NC_008009.1"/>
</dbReference>
<proteinExistence type="predicted"/>
<dbReference type="KEGG" id="aba:Acid345_3960"/>
<dbReference type="InterPro" id="IPR019619">
    <property type="entry name" value="DUF2490"/>
</dbReference>
<gene>
    <name evidence="1" type="ordered locus">Acid345_3960</name>
</gene>
<evidence type="ECO:0008006" key="3">
    <source>
        <dbReference type="Google" id="ProtNLM"/>
    </source>
</evidence>
<dbReference type="eggNOG" id="ENOG5033SJK">
    <property type="taxonomic scope" value="Bacteria"/>
</dbReference>
<dbReference type="Pfam" id="PF10677">
    <property type="entry name" value="DUF2490"/>
    <property type="match status" value="1"/>
</dbReference>
<keyword evidence="2" id="KW-1185">Reference proteome</keyword>
<dbReference type="AlphaFoldDB" id="Q1IJJ0"/>
<evidence type="ECO:0000313" key="1">
    <source>
        <dbReference type="EMBL" id="ABF42960.1"/>
    </source>
</evidence>
<dbReference type="OrthoDB" id="5381041at2"/>
<dbReference type="EMBL" id="CP000360">
    <property type="protein sequence ID" value="ABF42960.1"/>
    <property type="molecule type" value="Genomic_DNA"/>
</dbReference>
<dbReference type="STRING" id="204669.Acid345_3960"/>
<dbReference type="HOGENOM" id="CLU_1136876_0_0_0"/>
<organism evidence="1 2">
    <name type="scientific">Koribacter versatilis (strain Ellin345)</name>
    <dbReference type="NCBI Taxonomy" id="204669"/>
    <lineage>
        <taxon>Bacteria</taxon>
        <taxon>Pseudomonadati</taxon>
        <taxon>Acidobacteriota</taxon>
        <taxon>Terriglobia</taxon>
        <taxon>Terriglobales</taxon>
        <taxon>Candidatus Korobacteraceae</taxon>
        <taxon>Candidatus Korobacter</taxon>
    </lineage>
</organism>